<dbReference type="GO" id="GO:0005507">
    <property type="term" value="F:copper ion binding"/>
    <property type="evidence" value="ECO:0007669"/>
    <property type="project" value="UniProtKB-UniRule"/>
</dbReference>
<organism evidence="13 14">
    <name type="scientific">Cardiobacterium hominis (strain ATCC 15826 / DSM 8339 / NCTC 10426 / 6573)</name>
    <dbReference type="NCBI Taxonomy" id="638300"/>
    <lineage>
        <taxon>Bacteria</taxon>
        <taxon>Pseudomonadati</taxon>
        <taxon>Pseudomonadota</taxon>
        <taxon>Gammaproteobacteria</taxon>
        <taxon>Cardiobacteriales</taxon>
        <taxon>Cardiobacteriaceae</taxon>
        <taxon>Cardiobacterium</taxon>
    </lineage>
</organism>
<comment type="subcellular location">
    <subcellularLocation>
        <location evidence="1">Periplasm</location>
    </subcellularLocation>
</comment>
<feature type="signal peptide" evidence="11">
    <location>
        <begin position="1"/>
        <end position="19"/>
    </location>
</feature>
<evidence type="ECO:0000256" key="10">
    <source>
        <dbReference type="SAM" id="MobiDB-lite"/>
    </source>
</evidence>
<dbReference type="InterPro" id="IPR002386">
    <property type="entry name" value="Amicyanin/Pseudoazurin"/>
</dbReference>
<dbReference type="GO" id="GO:0009055">
    <property type="term" value="F:electron transfer activity"/>
    <property type="evidence" value="ECO:0007669"/>
    <property type="project" value="InterPro"/>
</dbReference>
<dbReference type="HOGENOM" id="CLU_124330_1_0_6"/>
<gene>
    <name evidence="13" type="ORF">HMPREF0198_1918</name>
</gene>
<evidence type="ECO:0000313" key="14">
    <source>
        <dbReference type="Proteomes" id="UP000004870"/>
    </source>
</evidence>
<feature type="binding site" evidence="9">
    <location>
        <position position="96"/>
    </location>
    <ligand>
        <name>Cu cation</name>
        <dbReference type="ChEBI" id="CHEBI:23378"/>
    </ligand>
</feature>
<keyword evidence="3" id="KW-0813">Transport</keyword>
<dbReference type="NCBIfam" id="TIGR02375">
    <property type="entry name" value="pseudoazurin"/>
    <property type="match status" value="1"/>
</dbReference>
<evidence type="ECO:0000259" key="12">
    <source>
        <dbReference type="Pfam" id="PF00127"/>
    </source>
</evidence>
<evidence type="ECO:0000256" key="2">
    <source>
        <dbReference type="ARBA" id="ARBA00016984"/>
    </source>
</evidence>
<comment type="cofactor">
    <cofactor evidence="9">
        <name>Cu cation</name>
        <dbReference type="ChEBI" id="CHEBI:23378"/>
    </cofactor>
    <text evidence="9">Binds 1 copper ion per subunit.</text>
</comment>
<evidence type="ECO:0000256" key="9">
    <source>
        <dbReference type="PIRSR" id="PIRSR602386-1"/>
    </source>
</evidence>
<dbReference type="PRINTS" id="PR00156">
    <property type="entry name" value="COPPERBLUE"/>
</dbReference>
<feature type="domain" description="Blue (type 1) copper" evidence="12">
    <location>
        <begin position="29"/>
        <end position="110"/>
    </location>
</feature>
<sequence>MKNPLLTLALLAAAASAHAAEHEVKMLDIGSDKEPMVFEPAVLKIAPGDTVTFVPTNKGHNVESKLVPEGAETFKSELDAKYSVKLDKEGVYIYVCPPHSMMNMVGVIQVGEATNLEAVKTALPKLERRAMSNKGRLTKYVEELASAPAADAKAAEEKPAENSETPAAK</sequence>
<dbReference type="AlphaFoldDB" id="C8NBP0"/>
<name>C8NBP0_CARH6</name>
<dbReference type="PROSITE" id="PS00196">
    <property type="entry name" value="COPPER_BLUE"/>
    <property type="match status" value="1"/>
</dbReference>
<keyword evidence="5" id="KW-0574">Periplasm</keyword>
<evidence type="ECO:0000256" key="6">
    <source>
        <dbReference type="ARBA" id="ARBA00022982"/>
    </source>
</evidence>
<dbReference type="PRINTS" id="PR00155">
    <property type="entry name" value="AMICYANIN"/>
</dbReference>
<keyword evidence="6" id="KW-0249">Electron transport</keyword>
<comment type="caution">
    <text evidence="13">The sequence shown here is derived from an EMBL/GenBank/DDBJ whole genome shotgun (WGS) entry which is preliminary data.</text>
</comment>
<dbReference type="InterPro" id="IPR001235">
    <property type="entry name" value="Copper_blue_Plastocyanin"/>
</dbReference>
<dbReference type="SUPFAM" id="SSF49503">
    <property type="entry name" value="Cupredoxins"/>
    <property type="match status" value="1"/>
</dbReference>
<dbReference type="InterPro" id="IPR008972">
    <property type="entry name" value="Cupredoxin"/>
</dbReference>
<evidence type="ECO:0000256" key="4">
    <source>
        <dbReference type="ARBA" id="ARBA00022723"/>
    </source>
</evidence>
<keyword evidence="7 9" id="KW-0186">Copper</keyword>
<evidence type="ECO:0000256" key="3">
    <source>
        <dbReference type="ARBA" id="ARBA00022448"/>
    </source>
</evidence>
<dbReference type="Proteomes" id="UP000004870">
    <property type="component" value="Unassembled WGS sequence"/>
</dbReference>
<feature type="binding site" evidence="9">
    <location>
        <position position="99"/>
    </location>
    <ligand>
        <name>Cu cation</name>
        <dbReference type="ChEBI" id="CHEBI:23378"/>
    </ligand>
</feature>
<accession>C8NBP0</accession>
<evidence type="ECO:0000256" key="7">
    <source>
        <dbReference type="ARBA" id="ARBA00023008"/>
    </source>
</evidence>
<keyword evidence="14" id="KW-1185">Reference proteome</keyword>
<feature type="chain" id="PRO_5002988684" description="Pseudoazurin" evidence="11">
    <location>
        <begin position="20"/>
        <end position="169"/>
    </location>
</feature>
<keyword evidence="4 9" id="KW-0479">Metal-binding</keyword>
<evidence type="ECO:0000256" key="1">
    <source>
        <dbReference type="ARBA" id="ARBA00004418"/>
    </source>
</evidence>
<dbReference type="GO" id="GO:0042597">
    <property type="term" value="C:periplasmic space"/>
    <property type="evidence" value="ECO:0007669"/>
    <property type="project" value="UniProtKB-SubCell"/>
</dbReference>
<feature type="binding site" evidence="9">
    <location>
        <position position="60"/>
    </location>
    <ligand>
        <name>Cu cation</name>
        <dbReference type="ChEBI" id="CHEBI:23378"/>
    </ligand>
</feature>
<keyword evidence="11" id="KW-0732">Signal</keyword>
<dbReference type="OrthoDB" id="9757546at2"/>
<feature type="binding site" evidence="9">
    <location>
        <position position="104"/>
    </location>
    <ligand>
        <name>Cu cation</name>
        <dbReference type="ChEBI" id="CHEBI:23378"/>
    </ligand>
</feature>
<dbReference type="STRING" id="2718.CHUV0807_1550"/>
<dbReference type="CDD" id="cd04218">
    <property type="entry name" value="Pseudoazurin"/>
    <property type="match status" value="1"/>
</dbReference>
<dbReference type="Pfam" id="PF00127">
    <property type="entry name" value="Copper-bind"/>
    <property type="match status" value="1"/>
</dbReference>
<evidence type="ECO:0000256" key="5">
    <source>
        <dbReference type="ARBA" id="ARBA00022764"/>
    </source>
</evidence>
<evidence type="ECO:0000313" key="13">
    <source>
        <dbReference type="EMBL" id="EEV87975.1"/>
    </source>
</evidence>
<dbReference type="Gene3D" id="2.60.40.420">
    <property type="entry name" value="Cupredoxins - blue copper proteins"/>
    <property type="match status" value="1"/>
</dbReference>
<protein>
    <recommendedName>
        <fullName evidence="2 8">Pseudoazurin</fullName>
    </recommendedName>
</protein>
<reference evidence="13 14" key="1">
    <citation type="submission" date="2009-08" db="EMBL/GenBank/DDBJ databases">
        <authorList>
            <person name="Qin X."/>
            <person name="Bachman B."/>
            <person name="Battles P."/>
            <person name="Bell A."/>
            <person name="Bess C."/>
            <person name="Bickham C."/>
            <person name="Chaboub L."/>
            <person name="Chen D."/>
            <person name="Coyle M."/>
            <person name="Deiros D.R."/>
            <person name="Dinh H."/>
            <person name="Forbes L."/>
            <person name="Fowler G."/>
            <person name="Francisco L."/>
            <person name="Fu Q."/>
            <person name="Gubbala S."/>
            <person name="Hale W."/>
            <person name="Han Y."/>
            <person name="Hemphill L."/>
            <person name="Highlander S.K."/>
            <person name="Hirani K."/>
            <person name="Hogues M."/>
            <person name="Jackson L."/>
            <person name="Jakkamsetti A."/>
            <person name="Javaid M."/>
            <person name="Jiang H."/>
            <person name="Korchina V."/>
            <person name="Kovar C."/>
            <person name="Lara F."/>
            <person name="Lee S."/>
            <person name="Mata R."/>
            <person name="Mathew T."/>
            <person name="Moen C."/>
            <person name="Morales K."/>
            <person name="Munidasa M."/>
            <person name="Nazareth L."/>
            <person name="Ngo R."/>
            <person name="Nguyen L."/>
            <person name="Okwuonu G."/>
            <person name="Ongeri F."/>
            <person name="Patil S."/>
            <person name="Petrosino J."/>
            <person name="Pham C."/>
            <person name="Pham P."/>
            <person name="Pu L.-L."/>
            <person name="Puazo M."/>
            <person name="Raj R."/>
            <person name="Reid J."/>
            <person name="Rouhana J."/>
            <person name="Saada N."/>
            <person name="Shang Y."/>
            <person name="Simmons D."/>
            <person name="Thornton R."/>
            <person name="Warren J."/>
            <person name="Weissenberger G."/>
            <person name="Zhang J."/>
            <person name="Zhang L."/>
            <person name="Zhou C."/>
            <person name="Zhu D."/>
            <person name="Muzny D."/>
            <person name="Worley K."/>
            <person name="Gibbs R."/>
        </authorList>
    </citation>
    <scope>NUCLEOTIDE SEQUENCE [LARGE SCALE GENOMIC DNA]</scope>
    <source>
        <strain evidence="14">ATCC 15826 / DSM 8339 / NCTC 10426 / 6573</strain>
    </source>
</reference>
<dbReference type="InterPro" id="IPR012745">
    <property type="entry name" value="Pseudoazurin"/>
</dbReference>
<evidence type="ECO:0000256" key="8">
    <source>
        <dbReference type="NCBIfam" id="TIGR02375"/>
    </source>
</evidence>
<evidence type="ECO:0000256" key="11">
    <source>
        <dbReference type="SAM" id="SignalP"/>
    </source>
</evidence>
<dbReference type="EMBL" id="ACKY01000105">
    <property type="protein sequence ID" value="EEV87975.1"/>
    <property type="molecule type" value="Genomic_DNA"/>
</dbReference>
<dbReference type="InterPro" id="IPR028871">
    <property type="entry name" value="BlueCu_1_BS"/>
</dbReference>
<dbReference type="InterPro" id="IPR000923">
    <property type="entry name" value="BlueCu_1"/>
</dbReference>
<proteinExistence type="predicted"/>
<feature type="region of interest" description="Disordered" evidence="10">
    <location>
        <begin position="148"/>
        <end position="169"/>
    </location>
</feature>